<organism evidence="4 5">
    <name type="scientific">Gordonia terrae</name>
    <dbReference type="NCBI Taxonomy" id="2055"/>
    <lineage>
        <taxon>Bacteria</taxon>
        <taxon>Bacillati</taxon>
        <taxon>Actinomycetota</taxon>
        <taxon>Actinomycetes</taxon>
        <taxon>Mycobacteriales</taxon>
        <taxon>Gordoniaceae</taxon>
        <taxon>Gordonia</taxon>
    </lineage>
</organism>
<dbReference type="Gene3D" id="3.30.429.10">
    <property type="entry name" value="Macrophage Migration Inhibitory Factor"/>
    <property type="match status" value="1"/>
</dbReference>
<keyword evidence="2" id="KW-0413">Isomerase</keyword>
<proteinExistence type="inferred from homology"/>
<evidence type="ECO:0000313" key="4">
    <source>
        <dbReference type="EMBL" id="PKZ65929.1"/>
    </source>
</evidence>
<reference evidence="4 5" key="1">
    <citation type="submission" date="2017-12" db="EMBL/GenBank/DDBJ databases">
        <title>Phylogenetic diversity of female urinary microbiome.</title>
        <authorList>
            <person name="Thomas-White K."/>
            <person name="Wolfe A.J."/>
        </authorList>
    </citation>
    <scope>NUCLEOTIDE SEQUENCE [LARGE SCALE GENOMIC DNA]</scope>
    <source>
        <strain evidence="4 5">UMB0777</strain>
    </source>
</reference>
<dbReference type="InterPro" id="IPR014347">
    <property type="entry name" value="Tautomerase/MIF_sf"/>
</dbReference>
<dbReference type="EMBL" id="PKJC01000004">
    <property type="protein sequence ID" value="PKZ65929.1"/>
    <property type="molecule type" value="Genomic_DNA"/>
</dbReference>
<name>A0A2I1RA04_9ACTN</name>
<evidence type="ECO:0000259" key="3">
    <source>
        <dbReference type="Pfam" id="PF01361"/>
    </source>
</evidence>
<evidence type="ECO:0000313" key="5">
    <source>
        <dbReference type="Proteomes" id="UP000234662"/>
    </source>
</evidence>
<evidence type="ECO:0000256" key="1">
    <source>
        <dbReference type="ARBA" id="ARBA00006723"/>
    </source>
</evidence>
<protein>
    <submittedName>
        <fullName evidence="4">4-oxalocrotonate tautomerase</fullName>
    </submittedName>
</protein>
<dbReference type="InterPro" id="IPR004370">
    <property type="entry name" value="4-OT-like_dom"/>
</dbReference>
<evidence type="ECO:0000256" key="2">
    <source>
        <dbReference type="ARBA" id="ARBA00023235"/>
    </source>
</evidence>
<feature type="domain" description="4-oxalocrotonate tautomerase-like" evidence="3">
    <location>
        <begin position="28"/>
        <end position="86"/>
    </location>
</feature>
<dbReference type="STRING" id="2055.BCM27_21910"/>
<sequence>MCRWSRVAGSRLTSPRSVRSRSLEGEMPFIDVTIAQGRSPDEVRALMRELTAAAHRAIGAPVANIRVCVREVPPTHWSAGDVTVAERQATISES</sequence>
<dbReference type="GO" id="GO:0016853">
    <property type="term" value="F:isomerase activity"/>
    <property type="evidence" value="ECO:0007669"/>
    <property type="project" value="UniProtKB-KW"/>
</dbReference>
<dbReference type="PANTHER" id="PTHR35530">
    <property type="entry name" value="TAUTOMERASE-RELATED"/>
    <property type="match status" value="1"/>
</dbReference>
<dbReference type="Proteomes" id="UP000234662">
    <property type="component" value="Unassembled WGS sequence"/>
</dbReference>
<dbReference type="PANTHER" id="PTHR35530:SF1">
    <property type="entry name" value="2-HYDROXYMUCONATE TAUTOMERASE"/>
    <property type="match status" value="1"/>
</dbReference>
<dbReference type="Pfam" id="PF01361">
    <property type="entry name" value="Tautomerase"/>
    <property type="match status" value="1"/>
</dbReference>
<gene>
    <name evidence="4" type="ORF">CYJ73_07135</name>
</gene>
<dbReference type="AlphaFoldDB" id="A0A2I1RA04"/>
<comment type="caution">
    <text evidence="4">The sequence shown here is derived from an EMBL/GenBank/DDBJ whole genome shotgun (WGS) entry which is preliminary data.</text>
</comment>
<accession>A0A2I1RA04</accession>
<dbReference type="SUPFAM" id="SSF55331">
    <property type="entry name" value="Tautomerase/MIF"/>
    <property type="match status" value="1"/>
</dbReference>
<comment type="similarity">
    <text evidence="1">Belongs to the 4-oxalocrotonate tautomerase family.</text>
</comment>